<dbReference type="InParanoid" id="A0A0G4GHE4"/>
<evidence type="ECO:0000259" key="5">
    <source>
        <dbReference type="PROSITE" id="PS50089"/>
    </source>
</evidence>
<dbReference type="PANTHER" id="PTHR47156">
    <property type="entry name" value="PROTEIN CBG20824"/>
    <property type="match status" value="1"/>
</dbReference>
<evidence type="ECO:0000313" key="7">
    <source>
        <dbReference type="Proteomes" id="UP000041254"/>
    </source>
</evidence>
<dbReference type="SUPFAM" id="SSF57850">
    <property type="entry name" value="RING/U-box"/>
    <property type="match status" value="1"/>
</dbReference>
<dbReference type="Proteomes" id="UP000041254">
    <property type="component" value="Unassembled WGS sequence"/>
</dbReference>
<sequence length="330" mass="35729">MAAARVGGDEQHLSCEICTNAYSSTGRRTPQVLRCGHSYCADCIGDLRRHAANNVITCANRCGVATPADQEVQKCYQLTKAVEAKEQQERQQLGLLHKCATAAHSLSPPEVAVVVLMCGLSHAMDTLPNMRSRLHGYLRSSIEGSMVSRLHEMCIAKWINAGSKSLRLIYQSSRDGPSYGDLLRCVGDTKGLVFVIHKPPYTFGAFISAGLQLPDDPTDENIYGCDGWEFSLAGHFSTPKITTMEGSRTMFVAGREGTGNGAKLEIVGFGVWLGLGCEGGAADDMRSCHHFILSDYLPEGYVGVRDEHGLAVFGGSQFFMADEVEVLTVV</sequence>
<protein>
    <recommendedName>
        <fullName evidence="5">RING-type domain-containing protein</fullName>
    </recommendedName>
</protein>
<evidence type="ECO:0000313" key="6">
    <source>
        <dbReference type="EMBL" id="CEM28907.1"/>
    </source>
</evidence>
<dbReference type="OrthoDB" id="448632at2759"/>
<keyword evidence="3" id="KW-0862">Zinc</keyword>
<dbReference type="PANTHER" id="PTHR47156:SF10">
    <property type="entry name" value="E3 UBIQUITIN-PROTEIN LIGASE TRIM-21-RELATED"/>
    <property type="match status" value="1"/>
</dbReference>
<dbReference type="SMART" id="SM00184">
    <property type="entry name" value="RING"/>
    <property type="match status" value="1"/>
</dbReference>
<dbReference type="PROSITE" id="PS00518">
    <property type="entry name" value="ZF_RING_1"/>
    <property type="match status" value="1"/>
</dbReference>
<evidence type="ECO:0000256" key="2">
    <source>
        <dbReference type="ARBA" id="ARBA00022771"/>
    </source>
</evidence>
<dbReference type="Pfam" id="PF13445">
    <property type="entry name" value="zf-RING_UBOX"/>
    <property type="match status" value="1"/>
</dbReference>
<evidence type="ECO:0000256" key="3">
    <source>
        <dbReference type="ARBA" id="ARBA00022833"/>
    </source>
</evidence>
<feature type="domain" description="RING-type" evidence="5">
    <location>
        <begin position="15"/>
        <end position="58"/>
    </location>
</feature>
<dbReference type="InterPro" id="IPR017907">
    <property type="entry name" value="Znf_RING_CS"/>
</dbReference>
<evidence type="ECO:0000256" key="1">
    <source>
        <dbReference type="ARBA" id="ARBA00022723"/>
    </source>
</evidence>
<organism evidence="6 7">
    <name type="scientific">Vitrella brassicaformis (strain CCMP3155)</name>
    <dbReference type="NCBI Taxonomy" id="1169540"/>
    <lineage>
        <taxon>Eukaryota</taxon>
        <taxon>Sar</taxon>
        <taxon>Alveolata</taxon>
        <taxon>Colpodellida</taxon>
        <taxon>Vitrellaceae</taxon>
        <taxon>Vitrella</taxon>
    </lineage>
</organism>
<dbReference type="GO" id="GO:0008270">
    <property type="term" value="F:zinc ion binding"/>
    <property type="evidence" value="ECO:0007669"/>
    <property type="project" value="UniProtKB-KW"/>
</dbReference>
<dbReference type="Pfam" id="PF07534">
    <property type="entry name" value="TLD"/>
    <property type="match status" value="1"/>
</dbReference>
<dbReference type="InterPro" id="IPR052667">
    <property type="entry name" value="E3_ubiquitin-ligase_RING"/>
</dbReference>
<reference evidence="6 7" key="1">
    <citation type="submission" date="2014-11" db="EMBL/GenBank/DDBJ databases">
        <authorList>
            <person name="Zhu J."/>
            <person name="Qi W."/>
            <person name="Song R."/>
        </authorList>
    </citation>
    <scope>NUCLEOTIDE SEQUENCE [LARGE SCALE GENOMIC DNA]</scope>
</reference>
<dbReference type="InterPro" id="IPR027370">
    <property type="entry name" value="Znf-RING_euk"/>
</dbReference>
<proteinExistence type="predicted"/>
<dbReference type="InterPro" id="IPR013083">
    <property type="entry name" value="Znf_RING/FYVE/PHD"/>
</dbReference>
<dbReference type="EMBL" id="CDMY01000665">
    <property type="protein sequence ID" value="CEM28907.1"/>
    <property type="molecule type" value="Genomic_DNA"/>
</dbReference>
<dbReference type="PROSITE" id="PS50089">
    <property type="entry name" value="ZF_RING_2"/>
    <property type="match status" value="1"/>
</dbReference>
<dbReference type="AlphaFoldDB" id="A0A0G4GHE4"/>
<dbReference type="Gene3D" id="3.30.40.10">
    <property type="entry name" value="Zinc/RING finger domain, C3HC4 (zinc finger)"/>
    <property type="match status" value="1"/>
</dbReference>
<dbReference type="VEuPathDB" id="CryptoDB:Vbra_2698"/>
<gene>
    <name evidence="6" type="ORF">Vbra_2698</name>
</gene>
<dbReference type="InterPro" id="IPR001841">
    <property type="entry name" value="Znf_RING"/>
</dbReference>
<evidence type="ECO:0000256" key="4">
    <source>
        <dbReference type="PROSITE-ProRule" id="PRU00175"/>
    </source>
</evidence>
<name>A0A0G4GHE4_VITBC</name>
<keyword evidence="7" id="KW-1185">Reference proteome</keyword>
<accession>A0A0G4GHE4</accession>
<dbReference type="InterPro" id="IPR006571">
    <property type="entry name" value="TLDc_dom"/>
</dbReference>
<keyword evidence="2 4" id="KW-0863">Zinc-finger</keyword>
<dbReference type="PhylomeDB" id="A0A0G4GHE4"/>
<keyword evidence="1" id="KW-0479">Metal-binding</keyword>